<evidence type="ECO:0000256" key="8">
    <source>
        <dbReference type="ARBA" id="ARBA00022842"/>
    </source>
</evidence>
<dbReference type="InterPro" id="IPR045187">
    <property type="entry name" value="CcO_II"/>
</dbReference>
<evidence type="ECO:0000256" key="2">
    <source>
        <dbReference type="ARBA" id="ARBA00007866"/>
    </source>
</evidence>
<dbReference type="GeneID" id="24251145"/>
<sequence length="227" mass="26488">MKMSNWYQYYFLDSMSYQMEQSVFFYDSVMILIFSIAGFVFMIYFMISLTSFSSSMLIEDSMLESLWTCFPMILMVVLVTPSLRLLYLLEESLVSEILFKTVGHQWYWSYEYPQFFVNFDSYMLNSLDINEFSYRLLDVDNRVVLPSLTPLSVTSTSEDVLHCWTMPSWALKLDSIPGKMNQVKLVLSKNGISYGQCSEICGANHSFMPIVVEVISFSMFMSWVSNF</sequence>
<dbReference type="Pfam" id="PF00116">
    <property type="entry name" value="COX2"/>
    <property type="match status" value="1"/>
</dbReference>
<keyword evidence="6 15" id="KW-0812">Transmembrane</keyword>
<keyword evidence="15" id="KW-0999">Mitochondrion inner membrane</keyword>
<reference evidence="19" key="1">
    <citation type="journal article" date="2015" name="Mol. Phylogenet. Evol.">
        <title>Elucidating the phylogenetic position of Gnathostomulida and first mitochondrial genomes of Gnathostomulida, Gastrotricha and Polycladida (Platyhelminthes).</title>
        <authorList>
            <person name="Golombek A."/>
            <person name="Tobergte S."/>
            <person name="Struck T.H."/>
        </authorList>
    </citation>
    <scope>NUCLEOTIDE SEQUENCE</scope>
</reference>
<evidence type="ECO:0000256" key="13">
    <source>
        <dbReference type="ARBA" id="ARBA00023136"/>
    </source>
</evidence>
<comment type="function">
    <text evidence="15">Component of the cytochrome c oxidase, the last enzyme in the mitochondrial electron transport chain which drives oxidative phosphorylation. The respiratory chain contains 3 multisubunit complexes succinate dehydrogenase (complex II, CII), ubiquinol-cytochrome c oxidoreductase (cytochrome b-c1 complex, complex III, CIII) and cytochrome c oxidase (complex IV, CIV), that cooperate to transfer electrons derived from NADH and succinate to molecular oxygen, creating an electrochemical gradient over the inner membrane that drives transmembrane transport and the ATP synthase. Cytochrome c oxidase is the component of the respiratory chain that catalyzes the reduction of oxygen to water. Electrons originating from reduced cytochrome c in the intermembrane space (IMS) are transferred via the dinuclear copper A center (CU(A)) of subunit 2 and heme A of subunit 1 to the active site in subunit 1, a binuclear center (BNC) formed by heme A3 and copper B (CU(B)). The BNC reduces molecular oxygen to 2 water molecules using 4 electrons from cytochrome c in the IMS and 4 protons from the mitochondrial matrix.</text>
</comment>
<dbReference type="PROSITE" id="PS50857">
    <property type="entry name" value="COX2_CUA"/>
    <property type="match status" value="1"/>
</dbReference>
<organism evidence="19">
    <name type="scientific">Gnathostomula armata</name>
    <dbReference type="NCBI Taxonomy" id="231613"/>
    <lineage>
        <taxon>Eukaryota</taxon>
        <taxon>Metazoa</taxon>
        <taxon>Spiralia</taxon>
        <taxon>Gnathifera</taxon>
        <taxon>Gnathostomulida</taxon>
        <taxon>Bursovaginoidea</taxon>
        <taxon>Gnathostomulidae</taxon>
        <taxon>Gnathostomula</taxon>
    </lineage>
</organism>
<accession>A0A0F6Q173</accession>
<dbReference type="InterPro" id="IPR001505">
    <property type="entry name" value="Copper_CuA"/>
</dbReference>
<dbReference type="InterPro" id="IPR002429">
    <property type="entry name" value="CcO_II-like_C"/>
</dbReference>
<protein>
    <recommendedName>
        <fullName evidence="3 15">Cytochrome c oxidase subunit 2</fullName>
    </recommendedName>
</protein>
<proteinExistence type="inferred from homology"/>
<feature type="domain" description="Cytochrome oxidase subunit II transmembrane region profile" evidence="18">
    <location>
        <begin position="3"/>
        <end position="93"/>
    </location>
</feature>
<dbReference type="Gene3D" id="2.60.40.420">
    <property type="entry name" value="Cupredoxins - blue copper proteins"/>
    <property type="match status" value="1"/>
</dbReference>
<keyword evidence="5 15" id="KW-0679">Respiratory chain</keyword>
<dbReference type="InterPro" id="IPR036257">
    <property type="entry name" value="Cyt_c_oxidase_su2_TM_sf"/>
</dbReference>
<keyword evidence="15 19" id="KW-0496">Mitochondrion</keyword>
<evidence type="ECO:0000313" key="19">
    <source>
        <dbReference type="EMBL" id="AKD00024.1"/>
    </source>
</evidence>
<evidence type="ECO:0000256" key="6">
    <source>
        <dbReference type="ARBA" id="ARBA00022692"/>
    </source>
</evidence>
<dbReference type="PROSITE" id="PS00078">
    <property type="entry name" value="COX2"/>
    <property type="match status" value="1"/>
</dbReference>
<comment type="subcellular location">
    <subcellularLocation>
        <location evidence="1">Membrane</location>
        <topology evidence="1">Multi-pass membrane protein</topology>
    </subcellularLocation>
    <subcellularLocation>
        <location evidence="15">Mitochondrion inner membrane</location>
        <topology evidence="15">Multi-pass membrane protein</topology>
    </subcellularLocation>
</comment>
<evidence type="ECO:0000256" key="10">
    <source>
        <dbReference type="ARBA" id="ARBA00022982"/>
    </source>
</evidence>
<evidence type="ECO:0000256" key="12">
    <source>
        <dbReference type="ARBA" id="ARBA00023008"/>
    </source>
</evidence>
<dbReference type="Pfam" id="PF02790">
    <property type="entry name" value="COX2_TM"/>
    <property type="match status" value="1"/>
</dbReference>
<dbReference type="PANTHER" id="PTHR22888:SF9">
    <property type="entry name" value="CYTOCHROME C OXIDASE SUBUNIT 2"/>
    <property type="match status" value="1"/>
</dbReference>
<evidence type="ECO:0000256" key="4">
    <source>
        <dbReference type="ARBA" id="ARBA00022448"/>
    </source>
</evidence>
<dbReference type="Gene3D" id="1.10.287.90">
    <property type="match status" value="1"/>
</dbReference>
<keyword evidence="9" id="KW-1278">Translocase</keyword>
<feature type="domain" description="Cytochrome oxidase subunit II copper A binding" evidence="17">
    <location>
        <begin position="94"/>
        <end position="226"/>
    </location>
</feature>
<evidence type="ECO:0000256" key="16">
    <source>
        <dbReference type="SAM" id="Phobius"/>
    </source>
</evidence>
<dbReference type="InterPro" id="IPR008972">
    <property type="entry name" value="Cupredoxin"/>
</dbReference>
<keyword evidence="11 16" id="KW-1133">Transmembrane helix</keyword>
<dbReference type="SUPFAM" id="SSF49503">
    <property type="entry name" value="Cupredoxins"/>
    <property type="match status" value="1"/>
</dbReference>
<comment type="cofactor">
    <cofactor evidence="15">
        <name>Cu cation</name>
        <dbReference type="ChEBI" id="CHEBI:23378"/>
    </cofactor>
    <text evidence="15">Binds a copper A center.</text>
</comment>
<dbReference type="PROSITE" id="PS50999">
    <property type="entry name" value="COX2_TM"/>
    <property type="match status" value="1"/>
</dbReference>
<keyword evidence="13 15" id="KW-0472">Membrane</keyword>
<evidence type="ECO:0000256" key="11">
    <source>
        <dbReference type="ARBA" id="ARBA00022989"/>
    </source>
</evidence>
<dbReference type="InterPro" id="IPR011759">
    <property type="entry name" value="Cyt_c_oxidase_su2_TM_dom"/>
</dbReference>
<dbReference type="CTD" id="4513"/>
<geneLocation type="mitochondrion" evidence="19"/>
<comment type="catalytic activity">
    <reaction evidence="14">
        <text>4 Fe(II)-[cytochrome c] + O2 + 8 H(+)(in) = 4 Fe(III)-[cytochrome c] + 2 H2O + 4 H(+)(out)</text>
        <dbReference type="Rhea" id="RHEA:11436"/>
        <dbReference type="Rhea" id="RHEA-COMP:10350"/>
        <dbReference type="Rhea" id="RHEA-COMP:14399"/>
        <dbReference type="ChEBI" id="CHEBI:15377"/>
        <dbReference type="ChEBI" id="CHEBI:15378"/>
        <dbReference type="ChEBI" id="CHEBI:15379"/>
        <dbReference type="ChEBI" id="CHEBI:29033"/>
        <dbReference type="ChEBI" id="CHEBI:29034"/>
        <dbReference type="EC" id="7.1.1.9"/>
    </reaction>
    <physiologicalReaction direction="left-to-right" evidence="14">
        <dbReference type="Rhea" id="RHEA:11437"/>
    </physiologicalReaction>
</comment>
<dbReference type="GO" id="GO:0004129">
    <property type="term" value="F:cytochrome-c oxidase activity"/>
    <property type="evidence" value="ECO:0007669"/>
    <property type="project" value="UniProtKB-EC"/>
</dbReference>
<dbReference type="GO" id="GO:0005743">
    <property type="term" value="C:mitochondrial inner membrane"/>
    <property type="evidence" value="ECO:0007669"/>
    <property type="project" value="UniProtKB-SubCell"/>
</dbReference>
<dbReference type="EMBL" id="KP965860">
    <property type="protein sequence ID" value="AKD00024.1"/>
    <property type="molecule type" value="Genomic_DNA"/>
</dbReference>
<evidence type="ECO:0000256" key="15">
    <source>
        <dbReference type="RuleBase" id="RU000457"/>
    </source>
</evidence>
<evidence type="ECO:0000256" key="9">
    <source>
        <dbReference type="ARBA" id="ARBA00022967"/>
    </source>
</evidence>
<evidence type="ECO:0000256" key="14">
    <source>
        <dbReference type="ARBA" id="ARBA00049512"/>
    </source>
</evidence>
<evidence type="ECO:0000256" key="7">
    <source>
        <dbReference type="ARBA" id="ARBA00022723"/>
    </source>
</evidence>
<dbReference type="GO" id="GO:0042773">
    <property type="term" value="P:ATP synthesis coupled electron transport"/>
    <property type="evidence" value="ECO:0007669"/>
    <property type="project" value="TreeGrafter"/>
</dbReference>
<dbReference type="PRINTS" id="PR01166">
    <property type="entry name" value="CYCOXIDASEII"/>
</dbReference>
<dbReference type="PANTHER" id="PTHR22888">
    <property type="entry name" value="CYTOCHROME C OXIDASE, SUBUNIT II"/>
    <property type="match status" value="1"/>
</dbReference>
<comment type="similarity">
    <text evidence="2 15">Belongs to the cytochrome c oxidase subunit 2 family.</text>
</comment>
<feature type="transmembrane region" description="Helical" evidence="16">
    <location>
        <begin position="24"/>
        <end position="45"/>
    </location>
</feature>
<dbReference type="GO" id="GO:0005507">
    <property type="term" value="F:copper ion binding"/>
    <property type="evidence" value="ECO:0007669"/>
    <property type="project" value="InterPro"/>
</dbReference>
<evidence type="ECO:0000256" key="3">
    <source>
        <dbReference type="ARBA" id="ARBA00015946"/>
    </source>
</evidence>
<keyword evidence="8" id="KW-0460">Magnesium</keyword>
<dbReference type="SUPFAM" id="SSF81464">
    <property type="entry name" value="Cytochrome c oxidase subunit II-like, transmembrane region"/>
    <property type="match status" value="1"/>
</dbReference>
<evidence type="ECO:0000256" key="1">
    <source>
        <dbReference type="ARBA" id="ARBA00004141"/>
    </source>
</evidence>
<evidence type="ECO:0000256" key="5">
    <source>
        <dbReference type="ARBA" id="ARBA00022660"/>
    </source>
</evidence>
<feature type="transmembrane region" description="Helical" evidence="16">
    <location>
        <begin position="65"/>
        <end position="87"/>
    </location>
</feature>
<dbReference type="AlphaFoldDB" id="A0A0F6Q173"/>
<keyword evidence="7 15" id="KW-0479">Metal-binding</keyword>
<evidence type="ECO:0000259" key="17">
    <source>
        <dbReference type="PROSITE" id="PS50857"/>
    </source>
</evidence>
<name>A0A0F6Q173_9BILA</name>
<keyword evidence="12 15" id="KW-0186">Copper</keyword>
<keyword evidence="10 15" id="KW-0249">Electron transport</keyword>
<keyword evidence="4 15" id="KW-0813">Transport</keyword>
<evidence type="ECO:0000259" key="18">
    <source>
        <dbReference type="PROSITE" id="PS50999"/>
    </source>
</evidence>
<dbReference type="RefSeq" id="YP_009136549.1">
    <property type="nucleotide sequence ID" value="NC_026983.1"/>
</dbReference>
<gene>
    <name evidence="19" type="primary">cox2</name>
</gene>